<dbReference type="PANTHER" id="PTHR12526:SF630">
    <property type="entry name" value="GLYCOSYLTRANSFERASE"/>
    <property type="match status" value="1"/>
</dbReference>
<dbReference type="EMBL" id="JAAAMV010000023">
    <property type="protein sequence ID" value="NBD26844.1"/>
    <property type="molecule type" value="Genomic_DNA"/>
</dbReference>
<protein>
    <submittedName>
        <fullName evidence="2">Glycosyltransferase</fullName>
    </submittedName>
</protein>
<dbReference type="RefSeq" id="WP_161745855.1">
    <property type="nucleotide sequence ID" value="NZ_JAAAMV010000023.1"/>
</dbReference>
<dbReference type="Proteomes" id="UP000665561">
    <property type="component" value="Unassembled WGS sequence"/>
</dbReference>
<name>A0ABW9XVX2_9BACL</name>
<feature type="domain" description="Glycosyl transferase family 1" evidence="1">
    <location>
        <begin position="187"/>
        <end position="351"/>
    </location>
</feature>
<dbReference type="Gene3D" id="3.40.50.2000">
    <property type="entry name" value="Glycogen Phosphorylase B"/>
    <property type="match status" value="2"/>
</dbReference>
<dbReference type="PANTHER" id="PTHR12526">
    <property type="entry name" value="GLYCOSYLTRANSFERASE"/>
    <property type="match status" value="1"/>
</dbReference>
<keyword evidence="3" id="KW-1185">Reference proteome</keyword>
<reference evidence="2 3" key="1">
    <citation type="submission" date="2020-01" db="EMBL/GenBank/DDBJ databases">
        <title>Paenibacillus soybeanensis sp. nov. isolated from the nodules of soybean (Glycine max(L.) Merr).</title>
        <authorList>
            <person name="Wang H."/>
        </authorList>
    </citation>
    <scope>NUCLEOTIDE SEQUENCE [LARGE SCALE GENOMIC DNA]</scope>
    <source>
        <strain evidence="2 3">T1</strain>
    </source>
</reference>
<evidence type="ECO:0000313" key="2">
    <source>
        <dbReference type="EMBL" id="NBD26844.1"/>
    </source>
</evidence>
<dbReference type="CDD" id="cd03801">
    <property type="entry name" value="GT4_PimA-like"/>
    <property type="match status" value="1"/>
</dbReference>
<dbReference type="SUPFAM" id="SSF53756">
    <property type="entry name" value="UDP-Glycosyltransferase/glycogen phosphorylase"/>
    <property type="match status" value="1"/>
</dbReference>
<dbReference type="Pfam" id="PF00534">
    <property type="entry name" value="Glycos_transf_1"/>
    <property type="match status" value="1"/>
</dbReference>
<dbReference type="InterPro" id="IPR001296">
    <property type="entry name" value="Glyco_trans_1"/>
</dbReference>
<proteinExistence type="predicted"/>
<comment type="caution">
    <text evidence="2">The sequence shown here is derived from an EMBL/GenBank/DDBJ whole genome shotgun (WGS) entry which is preliminary data.</text>
</comment>
<organism evidence="2 3">
    <name type="scientific">Paenibacillus glycinis</name>
    <dbReference type="NCBI Taxonomy" id="2697035"/>
    <lineage>
        <taxon>Bacteria</taxon>
        <taxon>Bacillati</taxon>
        <taxon>Bacillota</taxon>
        <taxon>Bacilli</taxon>
        <taxon>Bacillales</taxon>
        <taxon>Paenibacillaceae</taxon>
        <taxon>Paenibacillus</taxon>
    </lineage>
</organism>
<accession>A0ABW9XVX2</accession>
<evidence type="ECO:0000313" key="3">
    <source>
        <dbReference type="Proteomes" id="UP000665561"/>
    </source>
</evidence>
<sequence length="378" mass="42248">MRTVTILTHSYLNGYSEGEQFTRPFGGGLERYMHELCAVVQAKGWRSVVHQLSYYRAFDTVYEGTRVRGYPYELNDIAGAFDRMAEDAEGLIVYASCIWHPIAYKPGSIGICHGINWDWPDFGDKVKSGVAYMIQLAVDGLDRLVSVDSHFQTYCRAVCQFDDSEKLVLLPNAVDTAWFSKADDGAEPPDSGQLRLLFPRRLSYERGIVPMMLATDLLLEEFPTLTVEFAGELVEQTPVAVAFHAWRQSHPRPSRIVHNTYAFQAVRDAYRAADVVVIPTVYSEGTSLSCLEAMSCGSAVVATNVGGLNDLLTDGFNGRLVAPTVQALHAAVKELLEDAPLRARYGEYARKTAAAFDLKRWQRRWTALLEEQFARIGQ</sequence>
<gene>
    <name evidence="2" type="ORF">GT019_23460</name>
</gene>
<evidence type="ECO:0000259" key="1">
    <source>
        <dbReference type="Pfam" id="PF00534"/>
    </source>
</evidence>